<gene>
    <name evidence="2" type="ORF">EDD27_9670</name>
</gene>
<feature type="transmembrane region" description="Helical" evidence="1">
    <location>
        <begin position="25"/>
        <end position="46"/>
    </location>
</feature>
<comment type="caution">
    <text evidence="2">The sequence shown here is derived from an EMBL/GenBank/DDBJ whole genome shotgun (WGS) entry which is preliminary data.</text>
</comment>
<dbReference type="EMBL" id="SAUN01000001">
    <property type="protein sequence ID" value="RVX46768.1"/>
    <property type="molecule type" value="Genomic_DNA"/>
</dbReference>
<keyword evidence="1" id="KW-1133">Transmembrane helix</keyword>
<dbReference type="RefSeq" id="WP_127939199.1">
    <property type="nucleotide sequence ID" value="NZ_SAUN01000001.1"/>
</dbReference>
<dbReference type="Proteomes" id="UP000284824">
    <property type="component" value="Unassembled WGS sequence"/>
</dbReference>
<reference evidence="2 3" key="1">
    <citation type="submission" date="2019-01" db="EMBL/GenBank/DDBJ databases">
        <title>Sequencing the genomes of 1000 actinobacteria strains.</title>
        <authorList>
            <person name="Klenk H.-P."/>
        </authorList>
    </citation>
    <scope>NUCLEOTIDE SEQUENCE [LARGE SCALE GENOMIC DNA]</scope>
    <source>
        <strain evidence="2 3">DSM 43925</strain>
    </source>
</reference>
<evidence type="ECO:0000256" key="1">
    <source>
        <dbReference type="SAM" id="Phobius"/>
    </source>
</evidence>
<dbReference type="AlphaFoldDB" id="A0A438MLY0"/>
<name>A0A438MLY0_9ACTN</name>
<protein>
    <submittedName>
        <fullName evidence="2">Uncharacterized protein</fullName>
    </submittedName>
</protein>
<evidence type="ECO:0000313" key="2">
    <source>
        <dbReference type="EMBL" id="RVX46768.1"/>
    </source>
</evidence>
<proteinExistence type="predicted"/>
<keyword evidence="3" id="KW-1185">Reference proteome</keyword>
<sequence>MPPTRPCFAPAAYERSTAAGKPLPAFWLLLAVVLATVLVVAALTAVPARLGGRRPVTEAL</sequence>
<organism evidence="2 3">
    <name type="scientific">Nonomuraea polychroma</name>
    <dbReference type="NCBI Taxonomy" id="46176"/>
    <lineage>
        <taxon>Bacteria</taxon>
        <taxon>Bacillati</taxon>
        <taxon>Actinomycetota</taxon>
        <taxon>Actinomycetes</taxon>
        <taxon>Streptosporangiales</taxon>
        <taxon>Streptosporangiaceae</taxon>
        <taxon>Nonomuraea</taxon>
    </lineage>
</organism>
<evidence type="ECO:0000313" key="3">
    <source>
        <dbReference type="Proteomes" id="UP000284824"/>
    </source>
</evidence>
<keyword evidence="1" id="KW-0472">Membrane</keyword>
<keyword evidence="1" id="KW-0812">Transmembrane</keyword>
<accession>A0A438MLY0</accession>